<dbReference type="RefSeq" id="WP_042228298.1">
    <property type="nucleotide sequence ID" value="NZ_CP026520.1"/>
</dbReference>
<protein>
    <submittedName>
        <fullName evidence="1">Glycoside hydrolase family protein</fullName>
    </submittedName>
    <submittedName>
        <fullName evidence="2">Glycosyl hydrolase family 43</fullName>
    </submittedName>
</protein>
<dbReference type="CDD" id="cd08994">
    <property type="entry name" value="GH43_62_32_68_117_130-like"/>
    <property type="match status" value="1"/>
</dbReference>
<dbReference type="OrthoDB" id="9794572at2"/>
<evidence type="ECO:0000313" key="1">
    <source>
        <dbReference type="EMBL" id="MCY9594326.1"/>
    </source>
</evidence>
<dbReference type="SUPFAM" id="SSF75005">
    <property type="entry name" value="Arabinanase/levansucrase/invertase"/>
    <property type="match status" value="1"/>
</dbReference>
<dbReference type="Proteomes" id="UP001527202">
    <property type="component" value="Unassembled WGS sequence"/>
</dbReference>
<dbReference type="Gene3D" id="2.115.10.20">
    <property type="entry name" value="Glycosyl hydrolase domain, family 43"/>
    <property type="match status" value="1"/>
</dbReference>
<evidence type="ECO:0000313" key="2">
    <source>
        <dbReference type="EMBL" id="QAV18422.1"/>
    </source>
</evidence>
<keyword evidence="4" id="KW-1185">Reference proteome</keyword>
<gene>
    <name evidence="1" type="ORF">M5X16_00850</name>
    <name evidence="2" type="ORF">PC41400_12350</name>
</gene>
<reference evidence="2 3" key="1">
    <citation type="submission" date="2018-01" db="EMBL/GenBank/DDBJ databases">
        <title>The whole genome sequencing and assembly of Paenibacillus chitinolyticus KCCM 41400 strain.</title>
        <authorList>
            <person name="Kim J.-Y."/>
            <person name="Park M.-K."/>
            <person name="Lee Y.-J."/>
            <person name="Yi H."/>
            <person name="Bahn Y.-S."/>
            <person name="Kim J.F."/>
            <person name="Lee D.-W."/>
        </authorList>
    </citation>
    <scope>NUCLEOTIDE SEQUENCE [LARGE SCALE GENOMIC DNA]</scope>
    <source>
        <strain evidence="2 3">KCCM 41400</strain>
    </source>
</reference>
<evidence type="ECO:0000313" key="3">
    <source>
        <dbReference type="Proteomes" id="UP000288943"/>
    </source>
</evidence>
<reference evidence="1 4" key="2">
    <citation type="submission" date="2022-05" db="EMBL/GenBank/DDBJ databases">
        <title>Genome Sequencing of Bee-Associated Microbes.</title>
        <authorList>
            <person name="Dunlap C."/>
        </authorList>
    </citation>
    <scope>NUCLEOTIDE SEQUENCE [LARGE SCALE GENOMIC DNA]</scope>
    <source>
        <strain evidence="1 4">NRRL B-23120</strain>
    </source>
</reference>
<dbReference type="Proteomes" id="UP000288943">
    <property type="component" value="Chromosome"/>
</dbReference>
<accession>A0A410WVP5</accession>
<dbReference type="EMBL" id="CP026520">
    <property type="protein sequence ID" value="QAV18422.1"/>
    <property type="molecule type" value="Genomic_DNA"/>
</dbReference>
<keyword evidence="2" id="KW-0378">Hydrolase</keyword>
<dbReference type="AlphaFoldDB" id="A0A410WVP5"/>
<dbReference type="EMBL" id="JAMDMJ010000001">
    <property type="protein sequence ID" value="MCY9594326.1"/>
    <property type="molecule type" value="Genomic_DNA"/>
</dbReference>
<sequence>MFSFKPAPVGGGFRMEGYWVWCGSAVKGEDGRYHLFASRWPDSLPMHPGWLVSSEVVRAVSDTPEGPYTYAETVLPARGAEYWDGRSTHNPHIVRIGDTYVLYYMGSTHPFADPEPGEPLRPEDPVTVVARSNKRIGIATASRPEGPWLRRDEPVLTVRPGRFDSFLTSNPAPCVMDDGSVLLVYKARKYEGFRHGEMTIGAAKAPHFEGPYTRLAEGPLFPPDFNIEDPFVWKTEDGFSMIAKDMTGRLCGEKYGGIRAYSPDGVTWSLCDPPKAYSRTFLWDDGVTRQAGNLERPFLLMEGGVPTYLFAAASDGTKGFHDCTKTWNMVIPLKEGPPTC</sequence>
<organism evidence="2 3">
    <name type="scientific">Paenibacillus chitinolyticus</name>
    <dbReference type="NCBI Taxonomy" id="79263"/>
    <lineage>
        <taxon>Bacteria</taxon>
        <taxon>Bacillati</taxon>
        <taxon>Bacillota</taxon>
        <taxon>Bacilli</taxon>
        <taxon>Bacillales</taxon>
        <taxon>Paenibacillaceae</taxon>
        <taxon>Paenibacillus</taxon>
    </lineage>
</organism>
<evidence type="ECO:0000313" key="4">
    <source>
        <dbReference type="Proteomes" id="UP001527202"/>
    </source>
</evidence>
<dbReference type="GeneID" id="95375601"/>
<dbReference type="KEGG" id="pchi:PC41400_12350"/>
<name>A0A410WVP5_9BACL</name>
<dbReference type="InterPro" id="IPR023296">
    <property type="entry name" value="Glyco_hydro_beta-prop_sf"/>
</dbReference>
<proteinExistence type="predicted"/>
<dbReference type="GO" id="GO:0016787">
    <property type="term" value="F:hydrolase activity"/>
    <property type="evidence" value="ECO:0007669"/>
    <property type="project" value="UniProtKB-KW"/>
</dbReference>